<dbReference type="CDD" id="cd05254">
    <property type="entry name" value="dTDP_HR_like_SDR_e"/>
    <property type="match status" value="1"/>
</dbReference>
<comment type="pathway">
    <text evidence="2">Carbohydrate biosynthesis; dTDP-L-rhamnose biosynthesis.</text>
</comment>
<keyword evidence="2" id="KW-0560">Oxidoreductase</keyword>
<dbReference type="NCBIfam" id="TIGR01214">
    <property type="entry name" value="rmlD"/>
    <property type="match status" value="1"/>
</dbReference>
<dbReference type="Proteomes" id="UP000037397">
    <property type="component" value="Unassembled WGS sequence"/>
</dbReference>
<dbReference type="Pfam" id="PF04321">
    <property type="entry name" value="RmlD_sub_bind"/>
    <property type="match status" value="1"/>
</dbReference>
<dbReference type="PANTHER" id="PTHR10491">
    <property type="entry name" value="DTDP-4-DEHYDRORHAMNOSE REDUCTASE"/>
    <property type="match status" value="1"/>
</dbReference>
<name>A0A0L6CNR4_9MICO</name>
<reference evidence="5" key="1">
    <citation type="submission" date="2015-03" db="EMBL/GenBank/DDBJ databases">
        <title>Luteipulveratus halotolerans sp. nov., a novel actinobacterium (Dermacoccaceae) from Sarawak, Malaysia.</title>
        <authorList>
            <person name="Juboi H."/>
            <person name="Basik A."/>
            <person name="Shamsul S.S."/>
            <person name="Arnold P."/>
            <person name="Schmitt E.K."/>
            <person name="Sanglier J.-J."/>
            <person name="Yeo T."/>
        </authorList>
    </citation>
    <scope>NUCLEOTIDE SEQUENCE [LARGE SCALE GENOMIC DNA]</scope>
    <source>
        <strain evidence="5">C296001</strain>
    </source>
</reference>
<dbReference type="PANTHER" id="PTHR10491:SF4">
    <property type="entry name" value="METHIONINE ADENOSYLTRANSFERASE 2 SUBUNIT BETA"/>
    <property type="match status" value="1"/>
</dbReference>
<evidence type="ECO:0000313" key="5">
    <source>
        <dbReference type="Proteomes" id="UP000037397"/>
    </source>
</evidence>
<dbReference type="EMBL" id="LAIR01000002">
    <property type="protein sequence ID" value="KNX39158.1"/>
    <property type="molecule type" value="Genomic_DNA"/>
</dbReference>
<dbReference type="STRING" id="1631356.VV01_03145"/>
<dbReference type="SUPFAM" id="SSF51735">
    <property type="entry name" value="NAD(P)-binding Rossmann-fold domains"/>
    <property type="match status" value="1"/>
</dbReference>
<accession>A0A0L6CNR4</accession>
<feature type="domain" description="RmlD-like substrate binding" evidence="3">
    <location>
        <begin position="2"/>
        <end position="266"/>
    </location>
</feature>
<sequence>MLAADLLPRLHAAGHTVTAAGRADLDITDAAACERAVARHDVVVNLAAWTAVDDAESHEREAFAANAFGAANLARASSAADARMVQLSTDYVFDGDAMAPYAEDSPTGPRSAYGRTKLAGEWAVRTLCPDSWVVRTAWLYGAGGRSFVGTMARLASGDGPVDVVDDQRGQPTWTGDLADQLVRLIASQAPFGTYHGTASGDASWYDLARAVFAGLGHDVARVRPTTSAAFVRPAPRPAYSVLGHDRWARAGLPTLRDWRTALDEALPLIG</sequence>
<dbReference type="PATRIC" id="fig|1631356.3.peg.560"/>
<keyword evidence="5" id="KW-1185">Reference proteome</keyword>
<evidence type="ECO:0000256" key="1">
    <source>
        <dbReference type="ARBA" id="ARBA00010944"/>
    </source>
</evidence>
<evidence type="ECO:0000259" key="3">
    <source>
        <dbReference type="Pfam" id="PF04321"/>
    </source>
</evidence>
<evidence type="ECO:0000256" key="2">
    <source>
        <dbReference type="RuleBase" id="RU364082"/>
    </source>
</evidence>
<proteinExistence type="inferred from homology"/>
<dbReference type="GO" id="GO:0005829">
    <property type="term" value="C:cytosol"/>
    <property type="evidence" value="ECO:0007669"/>
    <property type="project" value="TreeGrafter"/>
</dbReference>
<organism evidence="4 5">
    <name type="scientific">Luteipulveratus halotolerans</name>
    <dbReference type="NCBI Taxonomy" id="1631356"/>
    <lineage>
        <taxon>Bacteria</taxon>
        <taxon>Bacillati</taxon>
        <taxon>Actinomycetota</taxon>
        <taxon>Actinomycetes</taxon>
        <taxon>Micrococcales</taxon>
        <taxon>Dermacoccaceae</taxon>
        <taxon>Luteipulveratus</taxon>
    </lineage>
</organism>
<dbReference type="InterPro" id="IPR005913">
    <property type="entry name" value="dTDP_dehydrorham_reduct"/>
</dbReference>
<comment type="caution">
    <text evidence="4">The sequence shown here is derived from an EMBL/GenBank/DDBJ whole genome shotgun (WGS) entry which is preliminary data.</text>
</comment>
<dbReference type="Gene3D" id="3.40.50.720">
    <property type="entry name" value="NAD(P)-binding Rossmann-like Domain"/>
    <property type="match status" value="1"/>
</dbReference>
<dbReference type="InterPro" id="IPR029903">
    <property type="entry name" value="RmlD-like-bd"/>
</dbReference>
<dbReference type="GO" id="GO:0008831">
    <property type="term" value="F:dTDP-4-dehydrorhamnose reductase activity"/>
    <property type="evidence" value="ECO:0007669"/>
    <property type="project" value="UniProtKB-EC"/>
</dbReference>
<gene>
    <name evidence="4" type="ORF">VV01_03145</name>
</gene>
<dbReference type="UniPathway" id="UPA00124"/>
<dbReference type="Gene3D" id="3.90.25.10">
    <property type="entry name" value="UDP-galactose 4-epimerase, domain 1"/>
    <property type="match status" value="1"/>
</dbReference>
<dbReference type="EC" id="1.1.1.133" evidence="2"/>
<evidence type="ECO:0000313" key="4">
    <source>
        <dbReference type="EMBL" id="KNX39158.1"/>
    </source>
</evidence>
<dbReference type="AlphaFoldDB" id="A0A0L6CNR4"/>
<keyword evidence="2" id="KW-0521">NADP</keyword>
<comment type="function">
    <text evidence="2">Catalyzes the reduction of dTDP-6-deoxy-L-lyxo-4-hexulose to yield dTDP-L-rhamnose.</text>
</comment>
<dbReference type="InterPro" id="IPR036291">
    <property type="entry name" value="NAD(P)-bd_dom_sf"/>
</dbReference>
<comment type="similarity">
    <text evidence="1 2">Belongs to the dTDP-4-dehydrorhamnose reductase family.</text>
</comment>
<protein>
    <recommendedName>
        <fullName evidence="2">dTDP-4-dehydrorhamnose reductase</fullName>
        <ecNumber evidence="2">1.1.1.133</ecNumber>
    </recommendedName>
</protein>
<dbReference type="GO" id="GO:0019305">
    <property type="term" value="P:dTDP-rhamnose biosynthetic process"/>
    <property type="evidence" value="ECO:0007669"/>
    <property type="project" value="UniProtKB-UniPathway"/>
</dbReference>